<evidence type="ECO:0000256" key="4">
    <source>
        <dbReference type="ARBA" id="ARBA00048461"/>
    </source>
</evidence>
<reference evidence="6 7" key="1">
    <citation type="submission" date="2024-01" db="EMBL/GenBank/DDBJ databases">
        <title>A draft genome for a cacao thread blight-causing isolate of Paramarasmius palmivorus.</title>
        <authorList>
            <person name="Baruah I.K."/>
            <person name="Bukari Y."/>
            <person name="Amoako-Attah I."/>
            <person name="Meinhardt L.W."/>
            <person name="Bailey B.A."/>
            <person name="Cohen S.P."/>
        </authorList>
    </citation>
    <scope>NUCLEOTIDE SEQUENCE [LARGE SCALE GENOMIC DNA]</scope>
    <source>
        <strain evidence="6 7">GH-12</strain>
    </source>
</reference>
<dbReference type="Proteomes" id="UP001383192">
    <property type="component" value="Unassembled WGS sequence"/>
</dbReference>
<evidence type="ECO:0000256" key="1">
    <source>
        <dbReference type="ARBA" id="ARBA00023157"/>
    </source>
</evidence>
<accession>A0AAW0BT21</accession>
<dbReference type="Gene3D" id="3.40.50.1820">
    <property type="entry name" value="alpha/beta hydrolase"/>
    <property type="match status" value="1"/>
</dbReference>
<dbReference type="PANTHER" id="PTHR45856">
    <property type="entry name" value="ALPHA/BETA-HYDROLASES SUPERFAMILY PROTEIN"/>
    <property type="match status" value="1"/>
</dbReference>
<evidence type="ECO:0000313" key="7">
    <source>
        <dbReference type="Proteomes" id="UP001383192"/>
    </source>
</evidence>
<protein>
    <recommendedName>
        <fullName evidence="5">Fungal lipase-type domain-containing protein</fullName>
    </recommendedName>
</protein>
<dbReference type="Pfam" id="PF01764">
    <property type="entry name" value="Lipase_3"/>
    <property type="match status" value="1"/>
</dbReference>
<comment type="catalytic activity">
    <reaction evidence="3">
        <text>a diacylglycerol + H2O = a monoacylglycerol + a fatty acid + H(+)</text>
        <dbReference type="Rhea" id="RHEA:32731"/>
        <dbReference type="ChEBI" id="CHEBI:15377"/>
        <dbReference type="ChEBI" id="CHEBI:15378"/>
        <dbReference type="ChEBI" id="CHEBI:17408"/>
        <dbReference type="ChEBI" id="CHEBI:18035"/>
        <dbReference type="ChEBI" id="CHEBI:28868"/>
    </reaction>
</comment>
<keyword evidence="7" id="KW-1185">Reference proteome</keyword>
<organism evidence="6 7">
    <name type="scientific">Paramarasmius palmivorus</name>
    <dbReference type="NCBI Taxonomy" id="297713"/>
    <lineage>
        <taxon>Eukaryota</taxon>
        <taxon>Fungi</taxon>
        <taxon>Dikarya</taxon>
        <taxon>Basidiomycota</taxon>
        <taxon>Agaricomycotina</taxon>
        <taxon>Agaricomycetes</taxon>
        <taxon>Agaricomycetidae</taxon>
        <taxon>Agaricales</taxon>
        <taxon>Marasmiineae</taxon>
        <taxon>Marasmiaceae</taxon>
        <taxon>Paramarasmius</taxon>
    </lineage>
</organism>
<gene>
    <name evidence="6" type="ORF">VNI00_014293</name>
</gene>
<feature type="domain" description="Fungal lipase-type" evidence="5">
    <location>
        <begin position="168"/>
        <end position="323"/>
    </location>
</feature>
<comment type="catalytic activity">
    <reaction evidence="4">
        <text>a monoacylglycerol + H2O = glycerol + a fatty acid + H(+)</text>
        <dbReference type="Rhea" id="RHEA:15245"/>
        <dbReference type="ChEBI" id="CHEBI:15377"/>
        <dbReference type="ChEBI" id="CHEBI:15378"/>
        <dbReference type="ChEBI" id="CHEBI:17408"/>
        <dbReference type="ChEBI" id="CHEBI:17754"/>
        <dbReference type="ChEBI" id="CHEBI:28868"/>
    </reaction>
</comment>
<comment type="similarity">
    <text evidence="2">Belongs to the AB hydrolase superfamily. Lipase family. Class 3 subfamily.</text>
</comment>
<name>A0AAW0BT21_9AGAR</name>
<dbReference type="AlphaFoldDB" id="A0AAW0BT21"/>
<dbReference type="InterPro" id="IPR051218">
    <property type="entry name" value="Sec_MonoDiacylglyc_Lipase"/>
</dbReference>
<dbReference type="InterPro" id="IPR029058">
    <property type="entry name" value="AB_hydrolase_fold"/>
</dbReference>
<proteinExistence type="inferred from homology"/>
<comment type="caution">
    <text evidence="6">The sequence shown here is derived from an EMBL/GenBank/DDBJ whole genome shotgun (WGS) entry which is preliminary data.</text>
</comment>
<dbReference type="GO" id="GO:0006629">
    <property type="term" value="P:lipid metabolic process"/>
    <property type="evidence" value="ECO:0007669"/>
    <property type="project" value="InterPro"/>
</dbReference>
<evidence type="ECO:0000256" key="2">
    <source>
        <dbReference type="ARBA" id="ARBA00043996"/>
    </source>
</evidence>
<sequence>MLLSLPIIQDIHDAHAHQLAHFTPPTGDKMPLETPLDFVTLDDTIDWIHAHPEAVQAAKDAQCTSQSPDSPNWNSIFFTLVESAAVYLRKESEITKAVEAARDGDFASAVNHIKKAQESIDEVARALDCTFIQLCDFQSESPDGTWYQSGAFCGLFVSNETQKPFMGVAYKGTSNLREINTDLDWTPVVPDPPAIAWGSLVHRGFLNGLFGCFASEGYKVAFDVMLGQLSRAYDDHGGNPMLHFTGHSLGGAYCTLTYGEFLRRQAESEFSKYRFGDMYSLAAPRVSTPPFFQEVNFLTQAGGGKYLFRIVNSEDPVPTVPPRTSSQIPEYPFVHVGGAWKLLEEGPQKMQDEPPPVDPQPIPKLIWNAPYHKIKDYYANWQNTSHA</sequence>
<dbReference type="InterPro" id="IPR002921">
    <property type="entry name" value="Fungal_lipase-type"/>
</dbReference>
<dbReference type="CDD" id="cd00519">
    <property type="entry name" value="Lipase_3"/>
    <property type="match status" value="1"/>
</dbReference>
<dbReference type="EMBL" id="JAYKXP010000079">
    <property type="protein sequence ID" value="KAK7030276.1"/>
    <property type="molecule type" value="Genomic_DNA"/>
</dbReference>
<dbReference type="PANTHER" id="PTHR45856:SF24">
    <property type="entry name" value="FUNGAL LIPASE-LIKE DOMAIN-CONTAINING PROTEIN"/>
    <property type="match status" value="1"/>
</dbReference>
<dbReference type="SUPFAM" id="SSF53474">
    <property type="entry name" value="alpha/beta-Hydrolases"/>
    <property type="match status" value="1"/>
</dbReference>
<keyword evidence="1" id="KW-1015">Disulfide bond</keyword>
<evidence type="ECO:0000313" key="6">
    <source>
        <dbReference type="EMBL" id="KAK7030276.1"/>
    </source>
</evidence>
<evidence type="ECO:0000259" key="5">
    <source>
        <dbReference type="Pfam" id="PF01764"/>
    </source>
</evidence>
<evidence type="ECO:0000256" key="3">
    <source>
        <dbReference type="ARBA" id="ARBA00047591"/>
    </source>
</evidence>